<keyword evidence="4" id="KW-1185">Reference proteome</keyword>
<comment type="caution">
    <text evidence="3">The sequence shown here is derived from an EMBL/GenBank/DDBJ whole genome shotgun (WGS) entry which is preliminary data.</text>
</comment>
<dbReference type="InterPro" id="IPR005123">
    <property type="entry name" value="Oxoglu/Fe-dep_dioxygenase_dom"/>
</dbReference>
<evidence type="ECO:0000259" key="2">
    <source>
        <dbReference type="PROSITE" id="PS51471"/>
    </source>
</evidence>
<keyword evidence="3" id="KW-0560">Oxidoreductase</keyword>
<name>A0ABU9GCA0_COBMA</name>
<dbReference type="PANTHER" id="PTHR31212">
    <property type="entry name" value="ALPHA-KETOGLUTARATE-DEPENDENT DIOXYGENASE ALKB HOMOLOG 3"/>
    <property type="match status" value="1"/>
</dbReference>
<evidence type="ECO:0000313" key="4">
    <source>
        <dbReference type="Proteomes" id="UP001378242"/>
    </source>
</evidence>
<dbReference type="Proteomes" id="UP001378242">
    <property type="component" value="Unassembled WGS sequence"/>
</dbReference>
<dbReference type="Gene3D" id="2.60.120.590">
    <property type="entry name" value="Alpha-ketoglutarate-dependent dioxygenase AlkB-like"/>
    <property type="match status" value="1"/>
</dbReference>
<feature type="domain" description="Fe2OG dioxygenase" evidence="2">
    <location>
        <begin position="148"/>
        <end position="249"/>
    </location>
</feature>
<organism evidence="3 4">
    <name type="scientific">Cobetia marina</name>
    <name type="common">Deleya marina</name>
    <dbReference type="NCBI Taxonomy" id="28258"/>
    <lineage>
        <taxon>Bacteria</taxon>
        <taxon>Pseudomonadati</taxon>
        <taxon>Pseudomonadota</taxon>
        <taxon>Gammaproteobacteria</taxon>
        <taxon>Oceanospirillales</taxon>
        <taxon>Halomonadaceae</taxon>
        <taxon>Cobetia</taxon>
    </lineage>
</organism>
<sequence length="253" mass="28697">MTISSEAGDLFATHPQHAPSRTPPSGQRPTGLPDDWQTLAHGWYRHPLHPLYLKPTALTPLQADQALVTLDTTLDWQRPSLSVHGKTHPIPRRQVWMGDAGARYRYSGSLFEPAPWRPMAWHLGELARHAINRELSAQPGQERHIDQHFNSLLANRYADGNDRMGWHSDNEPELGDRPIVLALSLGRERPLRFKGHPRSPYAQDPAFNLWLPHGSLLVMGRGCQDRLHHALPPRKLEGVRISLTYRQLLTASR</sequence>
<dbReference type="PROSITE" id="PS51471">
    <property type="entry name" value="FE2OG_OXY"/>
    <property type="match status" value="1"/>
</dbReference>
<dbReference type="PANTHER" id="PTHR31212:SF4">
    <property type="entry name" value="ALPHA-KETOGLUTARATE-DEPENDENT DIOXYGENASE ALKB HOMOLOG 3"/>
    <property type="match status" value="1"/>
</dbReference>
<dbReference type="InterPro" id="IPR027450">
    <property type="entry name" value="AlkB-like"/>
</dbReference>
<dbReference type="Pfam" id="PF13532">
    <property type="entry name" value="2OG-FeII_Oxy_2"/>
    <property type="match status" value="1"/>
</dbReference>
<evidence type="ECO:0000313" key="3">
    <source>
        <dbReference type="EMBL" id="MEL0616098.1"/>
    </source>
</evidence>
<dbReference type="InterPro" id="IPR037151">
    <property type="entry name" value="AlkB-like_sf"/>
</dbReference>
<dbReference type="SUPFAM" id="SSF51197">
    <property type="entry name" value="Clavaminate synthase-like"/>
    <property type="match status" value="1"/>
</dbReference>
<proteinExistence type="predicted"/>
<keyword evidence="3" id="KW-0223">Dioxygenase</keyword>
<feature type="region of interest" description="Disordered" evidence="1">
    <location>
        <begin position="1"/>
        <end position="34"/>
    </location>
</feature>
<protein>
    <submittedName>
        <fullName evidence="3">Alpha-ketoglutarate-dependent dioxygenase AlkB</fullName>
    </submittedName>
</protein>
<dbReference type="GO" id="GO:0051213">
    <property type="term" value="F:dioxygenase activity"/>
    <property type="evidence" value="ECO:0007669"/>
    <property type="project" value="UniProtKB-KW"/>
</dbReference>
<evidence type="ECO:0000256" key="1">
    <source>
        <dbReference type="SAM" id="MobiDB-lite"/>
    </source>
</evidence>
<dbReference type="EMBL" id="JBAKAP010000004">
    <property type="protein sequence ID" value="MEL0616098.1"/>
    <property type="molecule type" value="Genomic_DNA"/>
</dbReference>
<gene>
    <name evidence="3" type="ORF">V6243_04580</name>
</gene>
<dbReference type="RefSeq" id="WP_341541994.1">
    <property type="nucleotide sequence ID" value="NZ_JBAKAP010000004.1"/>
</dbReference>
<reference evidence="3 4" key="1">
    <citation type="submission" date="2024-02" db="EMBL/GenBank/DDBJ databases">
        <title>Bacteria isolated from the canopy kelp, Nereocystis luetkeana.</title>
        <authorList>
            <person name="Pfister C.A."/>
            <person name="Younker I.T."/>
            <person name="Light S.H."/>
        </authorList>
    </citation>
    <scope>NUCLEOTIDE SEQUENCE [LARGE SCALE GENOMIC DNA]</scope>
    <source>
        <strain evidence="3 4">TI.5.07</strain>
    </source>
</reference>
<accession>A0ABU9GCA0</accession>
<dbReference type="InterPro" id="IPR032854">
    <property type="entry name" value="ALKBH3"/>
</dbReference>